<accession>A0A2G7FR25</accession>
<feature type="chain" id="PRO_5013849270" description="EthD domain-containing protein" evidence="2">
    <location>
        <begin position="17"/>
        <end position="182"/>
    </location>
</feature>
<proteinExistence type="inferred from homology"/>
<keyword evidence="2" id="KW-0732">Signal</keyword>
<name>A0A2G7FR25_9EURO</name>
<feature type="signal peptide" evidence="2">
    <location>
        <begin position="1"/>
        <end position="16"/>
    </location>
</feature>
<evidence type="ECO:0000259" key="3">
    <source>
        <dbReference type="Pfam" id="PF07110"/>
    </source>
</evidence>
<organism evidence="4 5">
    <name type="scientific">Aspergillus arachidicola</name>
    <dbReference type="NCBI Taxonomy" id="656916"/>
    <lineage>
        <taxon>Eukaryota</taxon>
        <taxon>Fungi</taxon>
        <taxon>Dikarya</taxon>
        <taxon>Ascomycota</taxon>
        <taxon>Pezizomycotina</taxon>
        <taxon>Eurotiomycetes</taxon>
        <taxon>Eurotiomycetidae</taxon>
        <taxon>Eurotiales</taxon>
        <taxon>Aspergillaceae</taxon>
        <taxon>Aspergillus</taxon>
        <taxon>Aspergillus subgen. Circumdati</taxon>
    </lineage>
</organism>
<dbReference type="PROSITE" id="PS51257">
    <property type="entry name" value="PROKAR_LIPOPROTEIN"/>
    <property type="match status" value="1"/>
</dbReference>
<dbReference type="InterPro" id="IPR011008">
    <property type="entry name" value="Dimeric_a/b-barrel"/>
</dbReference>
<feature type="domain" description="EthD" evidence="3">
    <location>
        <begin position="42"/>
        <end position="139"/>
    </location>
</feature>
<comment type="caution">
    <text evidence="4">The sequence shown here is derived from an EMBL/GenBank/DDBJ whole genome shotgun (WGS) entry which is preliminary data.</text>
</comment>
<dbReference type="AlphaFoldDB" id="A0A2G7FR25"/>
<dbReference type="SUPFAM" id="SSF54909">
    <property type="entry name" value="Dimeric alpha+beta barrel"/>
    <property type="match status" value="1"/>
</dbReference>
<dbReference type="Gene3D" id="3.30.70.100">
    <property type="match status" value="1"/>
</dbReference>
<reference evidence="4 5" key="1">
    <citation type="submission" date="2017-05" db="EMBL/GenBank/DDBJ databases">
        <title>Genome sequence for an aflatoxigenic pathogen of Argentinian peanut, Aspergillus arachidicola.</title>
        <authorList>
            <person name="Moore G."/>
            <person name="Beltz S.B."/>
            <person name="Mack B.M."/>
        </authorList>
    </citation>
    <scope>NUCLEOTIDE SEQUENCE [LARGE SCALE GENOMIC DNA]</scope>
    <source>
        <strain evidence="4 5">CBS 117610</strain>
    </source>
</reference>
<protein>
    <recommendedName>
        <fullName evidence="3">EthD domain-containing protein</fullName>
    </recommendedName>
</protein>
<keyword evidence="5" id="KW-1185">Reference proteome</keyword>
<dbReference type="EMBL" id="NEXV01000469">
    <property type="protein sequence ID" value="PIG82979.1"/>
    <property type="molecule type" value="Genomic_DNA"/>
</dbReference>
<dbReference type="Pfam" id="PF07110">
    <property type="entry name" value="EthD"/>
    <property type="match status" value="1"/>
</dbReference>
<evidence type="ECO:0000313" key="4">
    <source>
        <dbReference type="EMBL" id="PIG82979.1"/>
    </source>
</evidence>
<dbReference type="Proteomes" id="UP000231358">
    <property type="component" value="Unassembled WGS sequence"/>
</dbReference>
<evidence type="ECO:0000313" key="5">
    <source>
        <dbReference type="Proteomes" id="UP000231358"/>
    </source>
</evidence>
<evidence type="ECO:0000256" key="2">
    <source>
        <dbReference type="SAM" id="SignalP"/>
    </source>
</evidence>
<comment type="similarity">
    <text evidence="1">Belongs to the tpcK family.</text>
</comment>
<gene>
    <name evidence="4" type="ORF">AARAC_007394</name>
</gene>
<dbReference type="InterPro" id="IPR009799">
    <property type="entry name" value="EthD_dom"/>
</dbReference>
<sequence>MVRLMSLLAALAGATAASCQTDDQNHDSYTGYTQMITYIKRHPDWTREEFWTHWQTEHAPKVAPLATYFNITRYQQILVGGMIPPTASGADQPANTTLVSFDGIAMFLYPDPSALTAMLSHPYYIDVVEKDEETFIDESAYGDGMVATYVGNNVEVVDEGSNVWVGDAATAEKYQKLFESYI</sequence>
<dbReference type="STRING" id="656916.A0A2G7FR25"/>
<evidence type="ECO:0000256" key="1">
    <source>
        <dbReference type="ARBA" id="ARBA00005986"/>
    </source>
</evidence>
<dbReference type="GO" id="GO:0016491">
    <property type="term" value="F:oxidoreductase activity"/>
    <property type="evidence" value="ECO:0007669"/>
    <property type="project" value="InterPro"/>
</dbReference>